<dbReference type="SUPFAM" id="SSF50249">
    <property type="entry name" value="Nucleic acid-binding proteins"/>
    <property type="match status" value="1"/>
</dbReference>
<protein>
    <recommendedName>
        <fullName evidence="7">Aspartate--tRNA(Asp/Asn) ligase</fullName>
        <ecNumber evidence="7">6.1.1.23</ecNumber>
    </recommendedName>
    <alternativeName>
        <fullName evidence="7">Aspartyl-tRNA synthetase</fullName>
        <shortName evidence="7">AspRS</shortName>
    </alternativeName>
    <alternativeName>
        <fullName evidence="7">Non-discriminating aspartyl-tRNA synthetase</fullName>
        <shortName evidence="7">ND-AspRS</shortName>
    </alternativeName>
</protein>
<dbReference type="PANTHER" id="PTHR22594:SF5">
    <property type="entry name" value="ASPARTATE--TRNA LIGASE, MITOCHONDRIAL"/>
    <property type="match status" value="1"/>
</dbReference>
<feature type="domain" description="Aminoacyl-transfer RNA synthetases class-II family profile" evidence="8">
    <location>
        <begin position="140"/>
        <end position="433"/>
    </location>
</feature>
<comment type="subunit">
    <text evidence="7">Homodimer.</text>
</comment>
<dbReference type="Gene3D" id="3.30.1360.30">
    <property type="entry name" value="GAD-like domain"/>
    <property type="match status" value="1"/>
</dbReference>
<dbReference type="CDD" id="cd04317">
    <property type="entry name" value="EcAspRS_like_N"/>
    <property type="match status" value="1"/>
</dbReference>
<comment type="function">
    <text evidence="7">Aspartyl-tRNA synthetase with relaxed tRNA specificity since it is able to aspartylate not only its cognate tRNA(Asp) but also tRNA(Asn). Reaction proceeds in two steps: L-aspartate is first activated by ATP to form Asp-AMP and then transferred to the acceptor end of tRNA(Asp/Asn).</text>
</comment>
<dbReference type="GO" id="GO:0005737">
    <property type="term" value="C:cytoplasm"/>
    <property type="evidence" value="ECO:0007669"/>
    <property type="project" value="UniProtKB-SubCell"/>
</dbReference>
<dbReference type="HAMAP" id="MF_00044">
    <property type="entry name" value="Asp_tRNA_synth_type1"/>
    <property type="match status" value="1"/>
</dbReference>
<gene>
    <name evidence="7" type="primary">aspS</name>
    <name evidence="9" type="ORF">A3J68_02080</name>
</gene>
<comment type="subcellular location">
    <subcellularLocation>
        <location evidence="7">Cytoplasm</location>
    </subcellularLocation>
</comment>
<dbReference type="Proteomes" id="UP000178529">
    <property type="component" value="Unassembled WGS sequence"/>
</dbReference>
<name>A0A1G2R871_9BACT</name>
<keyword evidence="2 7" id="KW-0436">Ligase</keyword>
<keyword evidence="4 7" id="KW-0067">ATP-binding</keyword>
<dbReference type="InterPro" id="IPR012340">
    <property type="entry name" value="NA-bd_OB-fold"/>
</dbReference>
<comment type="catalytic activity">
    <reaction evidence="7">
        <text>tRNA(Asx) + L-aspartate + ATP = L-aspartyl-tRNA(Asx) + AMP + diphosphate</text>
        <dbReference type="Rhea" id="RHEA:18349"/>
        <dbReference type="Rhea" id="RHEA-COMP:9710"/>
        <dbReference type="Rhea" id="RHEA-COMP:9711"/>
        <dbReference type="ChEBI" id="CHEBI:29991"/>
        <dbReference type="ChEBI" id="CHEBI:30616"/>
        <dbReference type="ChEBI" id="CHEBI:33019"/>
        <dbReference type="ChEBI" id="CHEBI:78442"/>
        <dbReference type="ChEBI" id="CHEBI:78516"/>
        <dbReference type="ChEBI" id="CHEBI:456215"/>
        <dbReference type="EC" id="6.1.1.23"/>
    </reaction>
</comment>
<evidence type="ECO:0000313" key="10">
    <source>
        <dbReference type="Proteomes" id="UP000178529"/>
    </source>
</evidence>
<dbReference type="AlphaFoldDB" id="A0A1G2R871"/>
<evidence type="ECO:0000256" key="1">
    <source>
        <dbReference type="ARBA" id="ARBA00006303"/>
    </source>
</evidence>
<evidence type="ECO:0000256" key="3">
    <source>
        <dbReference type="ARBA" id="ARBA00022741"/>
    </source>
</evidence>
<keyword evidence="3 7" id="KW-0547">Nucleotide-binding</keyword>
<comment type="caution">
    <text evidence="7">Lacks conserved residue(s) required for the propagation of feature annotation.</text>
</comment>
<dbReference type="InterPro" id="IPR004365">
    <property type="entry name" value="NA-bd_OB_tRNA"/>
</dbReference>
<dbReference type="CDD" id="cd00777">
    <property type="entry name" value="AspRS_core"/>
    <property type="match status" value="1"/>
</dbReference>
<dbReference type="GO" id="GO:0005524">
    <property type="term" value="F:ATP binding"/>
    <property type="evidence" value="ECO:0007669"/>
    <property type="project" value="UniProtKB-UniRule"/>
</dbReference>
<dbReference type="GO" id="GO:0004815">
    <property type="term" value="F:aspartate-tRNA ligase activity"/>
    <property type="evidence" value="ECO:0007669"/>
    <property type="project" value="UniProtKB-UniRule"/>
</dbReference>
<dbReference type="Pfam" id="PF01336">
    <property type="entry name" value="tRNA_anti-codon"/>
    <property type="match status" value="1"/>
</dbReference>
<dbReference type="InterPro" id="IPR047089">
    <property type="entry name" value="Asp-tRNA-ligase_1_N"/>
</dbReference>
<feature type="binding site" evidence="7">
    <location>
        <position position="360"/>
    </location>
    <ligand>
        <name>ATP</name>
        <dbReference type="ChEBI" id="CHEBI:30616"/>
    </ligand>
</feature>
<keyword evidence="7" id="KW-0963">Cytoplasm</keyword>
<feature type="binding site" evidence="7">
    <location>
        <position position="219"/>
    </location>
    <ligand>
        <name>L-aspartate</name>
        <dbReference type="ChEBI" id="CHEBI:29991"/>
    </ligand>
</feature>
<dbReference type="PROSITE" id="PS50862">
    <property type="entry name" value="AA_TRNA_LIGASE_II"/>
    <property type="match status" value="1"/>
</dbReference>
<evidence type="ECO:0000256" key="7">
    <source>
        <dbReference type="HAMAP-Rule" id="MF_00044"/>
    </source>
</evidence>
<sequence>MERTLTNQTQNSVGKQVKFLGWVQTRRDHGKIIFLDLRDSGGIVQLVCTPQEKEVYELAQTIRPEWVVEAEGEVKERPEAMRNSGIATGSVEIAVKKLLVLSQSQTLPFPIDTPGYDIDEEIRLKYRYVDLRRPRLQRNIKIRSEYVRAVREYLFSQGFLEIETPLLTKSTPEGSRDFVVPSRAQPGKFYALPQSPQQYKQLLMVAGFEKYFQIARALRDEDPRADRGFEHSQIDLEMSFVEMKDVMELVEGMTIHALEKIGGKIAKKPFPVFTYQEAIKQFGADKFDLRAEQEKEEGIMSFAWVTNFPFFEKDKTGKWTFTHNPFSAPLNEEHEAMLLEGKDIEKIITSQYDLVCNGLEVAGGSIRTHKPEVLEAVFKIMGYKEEEIKEQFGHMLEAFTFGAPPHGGCAQGFERLLMAYLKEEYLREVQAFPQTGQGRTSVMDAPSELSEDQLKELHLKVQNPSTKLRARK</sequence>
<feature type="binding site" evidence="7">
    <location>
        <begin position="219"/>
        <end position="221"/>
    </location>
    <ligand>
        <name>ATP</name>
        <dbReference type="ChEBI" id="CHEBI:30616"/>
    </ligand>
</feature>
<evidence type="ECO:0000259" key="8">
    <source>
        <dbReference type="PROSITE" id="PS50862"/>
    </source>
</evidence>
<keyword evidence="5 7" id="KW-0648">Protein biosynthesis</keyword>
<dbReference type="GO" id="GO:0050560">
    <property type="term" value="F:aspartate-tRNA(Asn) ligase activity"/>
    <property type="evidence" value="ECO:0007669"/>
    <property type="project" value="UniProtKB-EC"/>
</dbReference>
<dbReference type="Gene3D" id="2.40.50.140">
    <property type="entry name" value="Nucleic acid-binding proteins"/>
    <property type="match status" value="1"/>
</dbReference>
<dbReference type="Gene3D" id="3.30.930.10">
    <property type="entry name" value="Bira Bifunctional Protein, Domain 2"/>
    <property type="match status" value="2"/>
</dbReference>
<evidence type="ECO:0000256" key="4">
    <source>
        <dbReference type="ARBA" id="ARBA00022840"/>
    </source>
</evidence>
<feature type="site" description="Important for tRNA non-discrimination" evidence="7">
    <location>
        <position position="29"/>
    </location>
</feature>
<dbReference type="EC" id="6.1.1.23" evidence="7"/>
<proteinExistence type="inferred from homology"/>
<feature type="binding site" evidence="7">
    <location>
        <position position="173"/>
    </location>
    <ligand>
        <name>L-aspartate</name>
        <dbReference type="ChEBI" id="CHEBI:29991"/>
    </ligand>
</feature>
<dbReference type="InterPro" id="IPR002312">
    <property type="entry name" value="Asp/Asn-tRNA-synth_IIb"/>
</dbReference>
<evidence type="ECO:0000256" key="2">
    <source>
        <dbReference type="ARBA" id="ARBA00022598"/>
    </source>
</evidence>
<organism evidence="9 10">
    <name type="scientific">Candidatus Wildermuthbacteria bacterium RIFCSPHIGHO2_02_FULL_48_16</name>
    <dbReference type="NCBI Taxonomy" id="1802453"/>
    <lineage>
        <taxon>Bacteria</taxon>
        <taxon>Candidatus Wildermuthiibacteriota</taxon>
    </lineage>
</organism>
<keyword evidence="6 7" id="KW-0030">Aminoacyl-tRNA synthetase</keyword>
<dbReference type="GO" id="GO:0003676">
    <property type="term" value="F:nucleic acid binding"/>
    <property type="evidence" value="ECO:0007669"/>
    <property type="project" value="InterPro"/>
</dbReference>
<dbReference type="InterPro" id="IPR004115">
    <property type="entry name" value="GAD-like_sf"/>
</dbReference>
<dbReference type="Pfam" id="PF00152">
    <property type="entry name" value="tRNA-synt_2"/>
    <property type="match status" value="1"/>
</dbReference>
<evidence type="ECO:0000256" key="6">
    <source>
        <dbReference type="ARBA" id="ARBA00023146"/>
    </source>
</evidence>
<dbReference type="SUPFAM" id="SSF55681">
    <property type="entry name" value="Class II aaRS and biotin synthetases"/>
    <property type="match status" value="1"/>
</dbReference>
<evidence type="ECO:0000256" key="5">
    <source>
        <dbReference type="ARBA" id="ARBA00022917"/>
    </source>
</evidence>
<comment type="caution">
    <text evidence="9">The sequence shown here is derived from an EMBL/GenBank/DDBJ whole genome shotgun (WGS) entry which is preliminary data.</text>
</comment>
<comment type="similarity">
    <text evidence="1 7">Belongs to the class-II aminoacyl-tRNA synthetase family. Type 1 subfamily.</text>
</comment>
<feature type="binding site" evidence="7">
    <location>
        <position position="323"/>
    </location>
    <ligand>
        <name>L-aspartate</name>
        <dbReference type="ChEBI" id="CHEBI:29991"/>
    </ligand>
</feature>
<dbReference type="EMBL" id="MHTY01000023">
    <property type="protein sequence ID" value="OHA68569.1"/>
    <property type="molecule type" value="Genomic_DNA"/>
</dbReference>
<dbReference type="NCBIfam" id="TIGR00459">
    <property type="entry name" value="aspS_bact"/>
    <property type="match status" value="1"/>
</dbReference>
<reference evidence="9 10" key="1">
    <citation type="journal article" date="2016" name="Nat. Commun.">
        <title>Thousands of microbial genomes shed light on interconnected biogeochemical processes in an aquifer system.</title>
        <authorList>
            <person name="Anantharaman K."/>
            <person name="Brown C.T."/>
            <person name="Hug L.A."/>
            <person name="Sharon I."/>
            <person name="Castelle C.J."/>
            <person name="Probst A.J."/>
            <person name="Thomas B.C."/>
            <person name="Singh A."/>
            <person name="Wilkins M.J."/>
            <person name="Karaoz U."/>
            <person name="Brodie E.L."/>
            <person name="Williams K.H."/>
            <person name="Hubbard S.S."/>
            <person name="Banfield J.F."/>
        </authorList>
    </citation>
    <scope>NUCLEOTIDE SEQUENCE [LARGE SCALE GENOMIC DNA]</scope>
</reference>
<dbReference type="InterPro" id="IPR047090">
    <property type="entry name" value="AspRS_core"/>
</dbReference>
<dbReference type="PRINTS" id="PR01042">
    <property type="entry name" value="TRNASYNTHASP"/>
</dbReference>
<feature type="binding site" evidence="7">
    <location>
        <position position="367"/>
    </location>
    <ligand>
        <name>L-aspartate</name>
        <dbReference type="ChEBI" id="CHEBI:29991"/>
    </ligand>
</feature>
<dbReference type="InterPro" id="IPR045864">
    <property type="entry name" value="aa-tRNA-synth_II/BPL/LPL"/>
</dbReference>
<dbReference type="GO" id="GO:0006422">
    <property type="term" value="P:aspartyl-tRNA aminoacylation"/>
    <property type="evidence" value="ECO:0007669"/>
    <property type="project" value="UniProtKB-UniRule"/>
</dbReference>
<dbReference type="PANTHER" id="PTHR22594">
    <property type="entry name" value="ASPARTYL/LYSYL-TRNA SYNTHETASE"/>
    <property type="match status" value="1"/>
</dbReference>
<feature type="region of interest" description="Aspartate" evidence="7">
    <location>
        <begin position="197"/>
        <end position="200"/>
    </location>
</feature>
<evidence type="ECO:0000313" key="9">
    <source>
        <dbReference type="EMBL" id="OHA68569.1"/>
    </source>
</evidence>
<dbReference type="InterPro" id="IPR006195">
    <property type="entry name" value="aa-tRNA-synth_II"/>
</dbReference>
<dbReference type="InterPro" id="IPR004364">
    <property type="entry name" value="Aa-tRNA-synt_II"/>
</dbReference>
<dbReference type="InterPro" id="IPR004524">
    <property type="entry name" value="Asp-tRNA-ligase_1"/>
</dbReference>
<accession>A0A1G2R871</accession>
<feature type="binding site" evidence="7">
    <location>
        <begin position="412"/>
        <end position="415"/>
    </location>
    <ligand>
        <name>ATP</name>
        <dbReference type="ChEBI" id="CHEBI:30616"/>
    </ligand>
</feature>